<dbReference type="AlphaFoldDB" id="A0A6M4M9H5"/>
<organism evidence="2 3">
    <name type="scientific">Alteromonas pelagimontana</name>
    <dbReference type="NCBI Taxonomy" id="1858656"/>
    <lineage>
        <taxon>Bacteria</taxon>
        <taxon>Pseudomonadati</taxon>
        <taxon>Pseudomonadota</taxon>
        <taxon>Gammaproteobacteria</taxon>
        <taxon>Alteromonadales</taxon>
        <taxon>Alteromonadaceae</taxon>
        <taxon>Alteromonas/Salinimonas group</taxon>
        <taxon>Alteromonas</taxon>
    </lineage>
</organism>
<reference evidence="3" key="1">
    <citation type="submission" date="2014-12" db="EMBL/GenBank/DDBJ databases">
        <title>Complete genome sequence of a multi-drug resistant Klebsiella pneumoniae.</title>
        <authorList>
            <person name="Hua X."/>
            <person name="Chen Q."/>
            <person name="Li X."/>
            <person name="Feng Y."/>
            <person name="Ruan Z."/>
            <person name="Yu Y."/>
        </authorList>
    </citation>
    <scope>NUCLEOTIDE SEQUENCE [LARGE SCALE GENOMIC DNA]</scope>
    <source>
        <strain evidence="3">5.12</strain>
    </source>
</reference>
<keyword evidence="3" id="KW-1185">Reference proteome</keyword>
<dbReference type="Proteomes" id="UP000219285">
    <property type="component" value="Chromosome"/>
</dbReference>
<reference evidence="2 3" key="2">
    <citation type="submission" date="2020-04" db="EMBL/GenBank/DDBJ databases">
        <title>Complete genome sequence of Alteromonas pelagimontana 5.12T.</title>
        <authorList>
            <person name="Sinha R.K."/>
            <person name="Krishnan K.P."/>
            <person name="Kurian J.P."/>
        </authorList>
    </citation>
    <scope>NUCLEOTIDE SEQUENCE [LARGE SCALE GENOMIC DNA]</scope>
    <source>
        <strain evidence="2 3">5.12</strain>
    </source>
</reference>
<evidence type="ECO:0000313" key="3">
    <source>
        <dbReference type="Proteomes" id="UP000219285"/>
    </source>
</evidence>
<dbReference type="Gene3D" id="3.40.50.10610">
    <property type="entry name" value="ABC-type transport auxiliary lipoprotein component"/>
    <property type="match status" value="1"/>
</dbReference>
<evidence type="ECO:0000259" key="1">
    <source>
        <dbReference type="Pfam" id="PF03886"/>
    </source>
</evidence>
<evidence type="ECO:0000313" key="2">
    <source>
        <dbReference type="EMBL" id="QJR79811.1"/>
    </source>
</evidence>
<dbReference type="KEGG" id="apel:CA267_002905"/>
<dbReference type="RefSeq" id="WP_075608874.1">
    <property type="nucleotide sequence ID" value="NZ_CP052766.1"/>
</dbReference>
<dbReference type="OrthoDB" id="6198336at2"/>
<dbReference type="InterPro" id="IPR005586">
    <property type="entry name" value="ABC_trans_aux"/>
</dbReference>
<dbReference type="Pfam" id="PF03886">
    <property type="entry name" value="ABC_trans_aux"/>
    <property type="match status" value="1"/>
</dbReference>
<gene>
    <name evidence="2" type="ORF">CA267_002905</name>
</gene>
<feature type="domain" description="ABC-type transport auxiliary lipoprotein component" evidence="1">
    <location>
        <begin position="28"/>
        <end position="185"/>
    </location>
</feature>
<protein>
    <submittedName>
        <fullName evidence="2">Membrane integrity-associated transporter subunit PqiC</fullName>
    </submittedName>
</protein>
<sequence>MRSRNVIAFLFAITLFGCANEPVALNYYLLHSPDFKAQHAAKSVRGRIHLQQLKLPDYLKQRSLAMQTGPTNVFFSPQHIWAEPLSSGLVQALTEILWRESQVLAVPLDVYPNDNDILNISIQIDDLIATYQGEVILKGQYWIYPHEKDPEVRIFDFRHPLEEDGFEHAVEKMRLLIGKLSRDIADDVVNN</sequence>
<name>A0A6M4M9H5_9ALTE</name>
<dbReference type="EMBL" id="CP052766">
    <property type="protein sequence ID" value="QJR79811.1"/>
    <property type="molecule type" value="Genomic_DNA"/>
</dbReference>
<dbReference type="PROSITE" id="PS51257">
    <property type="entry name" value="PROKAR_LIPOPROTEIN"/>
    <property type="match status" value="1"/>
</dbReference>
<proteinExistence type="predicted"/>
<dbReference type="SUPFAM" id="SSF159594">
    <property type="entry name" value="XCC0632-like"/>
    <property type="match status" value="1"/>
</dbReference>
<accession>A0A6M4M9H5</accession>